<evidence type="ECO:0000313" key="2">
    <source>
        <dbReference type="Proteomes" id="UP000225215"/>
    </source>
</evidence>
<evidence type="ECO:0000313" key="1">
    <source>
        <dbReference type="EMBL" id="APU01496.1"/>
    </source>
</evidence>
<accession>A0A219YBX0</accession>
<sequence length="86" mass="10417">MKLVYIGSKDDHQVKNFRVRRELKNFIKEFDKVEDEDLLMEVKMKETIYWDYCPYDMDIGNGKQTFVWGLEKEALSDYINERAQDI</sequence>
<proteinExistence type="predicted"/>
<dbReference type="Proteomes" id="UP000225215">
    <property type="component" value="Segment"/>
</dbReference>
<protein>
    <submittedName>
        <fullName evidence="1">Uncharacterized protein</fullName>
    </submittedName>
</protein>
<organism evidence="1 2">
    <name type="scientific">Aeromonas phage 65.2</name>
    <dbReference type="NCBI Taxonomy" id="1932896"/>
    <lineage>
        <taxon>Viruses</taxon>
        <taxon>Duplodnaviria</taxon>
        <taxon>Heunggongvirae</taxon>
        <taxon>Uroviricota</taxon>
        <taxon>Caudoviricetes</taxon>
        <taxon>Pantevenvirales</taxon>
        <taxon>Straboviridae</taxon>
        <taxon>Emmerichvirinae</taxon>
        <taxon>Ishigurovirus</taxon>
        <taxon>Ishigurovirus osborne</taxon>
    </lineage>
</organism>
<name>A0A219YBX0_9CAUD</name>
<dbReference type="EMBL" id="KY290955">
    <property type="protein sequence ID" value="APU01496.1"/>
    <property type="molecule type" value="Genomic_DNA"/>
</dbReference>
<reference evidence="1 2" key="1">
    <citation type="journal article" date="2017" name="Sci. Rep.">
        <title>Characterization and diversity of phages infecting Aeromonas salmonicida subsp. salmonicida.</title>
        <authorList>
            <person name="Vincent A.T."/>
            <person name="Paquet V.E."/>
            <person name="Bernatchez A."/>
            <person name="Tremblay D.M."/>
            <person name="Moineau S."/>
            <person name="Charette S.J."/>
        </authorList>
    </citation>
    <scope>NUCLEOTIDE SEQUENCE [LARGE SCALE GENOMIC DNA]</scope>
</reference>